<keyword evidence="6" id="KW-0378">Hydrolase</keyword>
<evidence type="ECO:0000256" key="6">
    <source>
        <dbReference type="ARBA" id="ARBA00022801"/>
    </source>
</evidence>
<evidence type="ECO:0000256" key="1">
    <source>
        <dbReference type="ARBA" id="ARBA00000829"/>
    </source>
</evidence>
<evidence type="ECO:0000256" key="10">
    <source>
        <dbReference type="ARBA" id="ARBA00033445"/>
    </source>
</evidence>
<accession>A0A814LKT1</accession>
<dbReference type="InterPro" id="IPR006102">
    <property type="entry name" value="Ig-like_GH2"/>
</dbReference>
<dbReference type="InterPro" id="IPR050887">
    <property type="entry name" value="Beta-mannosidase_GH2"/>
</dbReference>
<dbReference type="EMBL" id="CAJNOG010000199">
    <property type="protein sequence ID" value="CAF1067583.1"/>
    <property type="molecule type" value="Genomic_DNA"/>
</dbReference>
<dbReference type="FunFam" id="2.60.120.260:FF:000060">
    <property type="entry name" value="Probable beta-mannosidase"/>
    <property type="match status" value="1"/>
</dbReference>
<evidence type="ECO:0000259" key="12">
    <source>
        <dbReference type="Pfam" id="PF00703"/>
    </source>
</evidence>
<evidence type="ECO:0000259" key="14">
    <source>
        <dbReference type="Pfam" id="PF22666"/>
    </source>
</evidence>
<evidence type="ECO:0000256" key="2">
    <source>
        <dbReference type="ARBA" id="ARBA00004371"/>
    </source>
</evidence>
<dbReference type="FunFam" id="3.20.20.80:FF:000050">
    <property type="entry name" value="Beta-mannosidase B"/>
    <property type="match status" value="1"/>
</dbReference>
<dbReference type="InterPro" id="IPR008979">
    <property type="entry name" value="Galactose-bd-like_sf"/>
</dbReference>
<evidence type="ECO:0000256" key="9">
    <source>
        <dbReference type="ARBA" id="ARBA00023295"/>
    </source>
</evidence>
<comment type="similarity">
    <text evidence="3">Belongs to the glycosyl hydrolase 2 family.</text>
</comment>
<dbReference type="Proteomes" id="UP000663845">
    <property type="component" value="Unassembled WGS sequence"/>
</dbReference>
<dbReference type="PANTHER" id="PTHR43730">
    <property type="entry name" value="BETA-MANNOSIDASE"/>
    <property type="match status" value="1"/>
</dbReference>
<dbReference type="SUPFAM" id="SSF49303">
    <property type="entry name" value="beta-Galactosidase/glucuronidase domain"/>
    <property type="match status" value="1"/>
</dbReference>
<evidence type="ECO:0000256" key="5">
    <source>
        <dbReference type="ARBA" id="ARBA00022729"/>
    </source>
</evidence>
<feature type="domain" description="Glycoside hydrolase family 2 immunoglobulin-like beta-sandwich" evidence="12">
    <location>
        <begin position="329"/>
        <end position="401"/>
    </location>
</feature>
<dbReference type="AlphaFoldDB" id="A0A814LKT1"/>
<evidence type="ECO:0000259" key="13">
    <source>
        <dbReference type="Pfam" id="PF17753"/>
    </source>
</evidence>
<protein>
    <recommendedName>
        <fullName evidence="4">beta-mannosidase</fullName>
        <ecNumber evidence="4">3.2.1.25</ecNumber>
    </recommendedName>
    <alternativeName>
        <fullName evidence="10">Mannanase</fullName>
    </alternativeName>
</protein>
<feature type="domain" description="Beta-mannosidase Ig-fold" evidence="13">
    <location>
        <begin position="890"/>
        <end position="970"/>
    </location>
</feature>
<feature type="region of interest" description="Disordered" evidence="11">
    <location>
        <begin position="1"/>
        <end position="25"/>
    </location>
</feature>
<keyword evidence="5" id="KW-0732">Signal</keyword>
<evidence type="ECO:0000313" key="15">
    <source>
        <dbReference type="EMBL" id="CAF1067583.1"/>
    </source>
</evidence>
<dbReference type="InterPro" id="IPR013783">
    <property type="entry name" value="Ig-like_fold"/>
</dbReference>
<evidence type="ECO:0000256" key="4">
    <source>
        <dbReference type="ARBA" id="ARBA00012754"/>
    </source>
</evidence>
<dbReference type="Pfam" id="PF00703">
    <property type="entry name" value="Glyco_hydro_2"/>
    <property type="match status" value="1"/>
</dbReference>
<dbReference type="InterPro" id="IPR054593">
    <property type="entry name" value="Beta-mannosidase-like_N2"/>
</dbReference>
<dbReference type="Pfam" id="PF17753">
    <property type="entry name" value="Ig_mannosidase"/>
    <property type="match status" value="1"/>
</dbReference>
<evidence type="ECO:0000313" key="16">
    <source>
        <dbReference type="Proteomes" id="UP000663845"/>
    </source>
</evidence>
<dbReference type="InterPro" id="IPR041625">
    <property type="entry name" value="Beta-mannosidase_Ig"/>
</dbReference>
<dbReference type="GO" id="GO:0004567">
    <property type="term" value="F:beta-mannosidase activity"/>
    <property type="evidence" value="ECO:0007669"/>
    <property type="project" value="UniProtKB-EC"/>
</dbReference>
<evidence type="ECO:0000256" key="11">
    <source>
        <dbReference type="SAM" id="MobiDB-lite"/>
    </source>
</evidence>
<reference evidence="15" key="1">
    <citation type="submission" date="2021-02" db="EMBL/GenBank/DDBJ databases">
        <authorList>
            <person name="Nowell W R."/>
        </authorList>
    </citation>
    <scope>NUCLEOTIDE SEQUENCE</scope>
</reference>
<dbReference type="Gene3D" id="3.20.20.80">
    <property type="entry name" value="Glycosidases"/>
    <property type="match status" value="1"/>
</dbReference>
<dbReference type="InterPro" id="IPR036156">
    <property type="entry name" value="Beta-gal/glucu_dom_sf"/>
</dbReference>
<keyword evidence="9" id="KW-0326">Glycosidase</keyword>
<dbReference type="PANTHER" id="PTHR43730:SF1">
    <property type="entry name" value="BETA-MANNOSIDASE"/>
    <property type="match status" value="1"/>
</dbReference>
<comment type="catalytic activity">
    <reaction evidence="1">
        <text>Hydrolysis of terminal, non-reducing beta-D-mannose residues in beta-D-mannosides.</text>
        <dbReference type="EC" id="3.2.1.25"/>
    </reaction>
</comment>
<evidence type="ECO:0000256" key="3">
    <source>
        <dbReference type="ARBA" id="ARBA00007401"/>
    </source>
</evidence>
<keyword evidence="7" id="KW-0325">Glycoprotein</keyword>
<keyword evidence="8" id="KW-0458">Lysosome</keyword>
<gene>
    <name evidence="15" type="ORF">JYZ213_LOCUS19572</name>
</gene>
<evidence type="ECO:0000256" key="7">
    <source>
        <dbReference type="ARBA" id="ARBA00023180"/>
    </source>
</evidence>
<organism evidence="15 16">
    <name type="scientific">Adineta steineri</name>
    <dbReference type="NCBI Taxonomy" id="433720"/>
    <lineage>
        <taxon>Eukaryota</taxon>
        <taxon>Metazoa</taxon>
        <taxon>Spiralia</taxon>
        <taxon>Gnathifera</taxon>
        <taxon>Rotifera</taxon>
        <taxon>Eurotatoria</taxon>
        <taxon>Bdelloidea</taxon>
        <taxon>Adinetida</taxon>
        <taxon>Adinetidae</taxon>
        <taxon>Adineta</taxon>
    </lineage>
</organism>
<dbReference type="GO" id="GO:0005764">
    <property type="term" value="C:lysosome"/>
    <property type="evidence" value="ECO:0007669"/>
    <property type="project" value="UniProtKB-SubCell"/>
</dbReference>
<dbReference type="EC" id="3.2.1.25" evidence="4"/>
<dbReference type="Pfam" id="PF22666">
    <property type="entry name" value="Glyco_hydro_2_N2"/>
    <property type="match status" value="1"/>
</dbReference>
<comment type="subcellular location">
    <subcellularLocation>
        <location evidence="2">Lysosome</location>
    </subcellularLocation>
</comment>
<dbReference type="InterPro" id="IPR017853">
    <property type="entry name" value="GH"/>
</dbReference>
<feature type="compositionally biased region" description="Basic and acidic residues" evidence="11">
    <location>
        <begin position="8"/>
        <end position="20"/>
    </location>
</feature>
<dbReference type="SUPFAM" id="SSF49785">
    <property type="entry name" value="Galactose-binding domain-like"/>
    <property type="match status" value="1"/>
</dbReference>
<sequence>MGPNAETEFGHMDKDDRKGTGPENVFWNTTAPTGIYRLCFDQYDFTIPANASNPITVTFEIQKLGAATQTLTKEFSSLARIQVSTTTIKIPLTNNDWQISSPNLTARGRIPGSIHTILLASNLIEDPYYGYNDVNQRYLIYQNWTFQTNFTLTKDQLQMTNFELVLEQIDTISSVILNDCQLGNTSSMFFTYVFNVTETFCQLKEGNNELKIEIQSPIQYALQQSLLYPYYVPPNCTDSKSHGECHYQFIRKEACSFSWGWGPAFAPMGITGDIYLQATNTKDTSQINFDLFGVNVKKSFDINDSNCWHVDFYLKFSENPFQQSNTYQTIHFRLLHTNWTYTLNLSSLTFPNANYESASTTVDIPSHHIKLWWPNSYGDQYLYEFQVEYQSQLKTKRIGFRTIELVEEDYTDLGLNGTSFYFKVNNQTIFIKGSNWIPADAFQERITREYLERLLYSTAEANINMLRVWGGGVYESDDFYELTDQLGIMIWQDFMFSDSLYPTNNAFLQDIQNEISFQVNRLKSHPSIAIWSGNNENEAGISKRYSGYHIPDVDRPKYENDYRLLYVHLILVLVETLDPTRPFVTSSPSNGWETVKENYIADDPQSPLYGDVHYYNDKVDPWNYTYVPISRFLSETGLQSMPSLETLLQITNDSKDLSFESPLMRHRQHNVRDGQKQLLLEMMFNLPLPLTNDSLQNFTLLIYLSQINQAMYIKTHSDHCRRYSSRSMMNKNNSQGHTMGLMYWQLNDIWQAPTWSSIEYGGKWKMSHYYAKQVYQSVYVLPILEPYLTYDGTSLVKIYFINEKFNGTHGQVHCQINDFHSFTPHLRLTFDVNMNSTDVKILKEIPYQELLRQSECSNATDCILGCSYSEDFENNYEQILFFTQPKNYQLQNPQLQILSVKNRTQIDFDITFTIQYPALFLWFDVFGVKGRFNENGFHLFQTNKTITYSTWIPSTPAQVHQGLTFQTLYDVTNVI</sequence>
<dbReference type="SUPFAM" id="SSF51445">
    <property type="entry name" value="(Trans)glycosidases"/>
    <property type="match status" value="1"/>
</dbReference>
<proteinExistence type="inferred from homology"/>
<dbReference type="Gene3D" id="2.60.120.260">
    <property type="entry name" value="Galactose-binding domain-like"/>
    <property type="match status" value="1"/>
</dbReference>
<dbReference type="Gene3D" id="2.60.40.10">
    <property type="entry name" value="Immunoglobulins"/>
    <property type="match status" value="2"/>
</dbReference>
<dbReference type="GO" id="GO:0006516">
    <property type="term" value="P:glycoprotein catabolic process"/>
    <property type="evidence" value="ECO:0007669"/>
    <property type="project" value="TreeGrafter"/>
</dbReference>
<name>A0A814LKT1_9BILA</name>
<feature type="domain" description="Beta-mannosidase-like galactose-binding" evidence="14">
    <location>
        <begin position="97"/>
        <end position="271"/>
    </location>
</feature>
<comment type="caution">
    <text evidence="15">The sequence shown here is derived from an EMBL/GenBank/DDBJ whole genome shotgun (WGS) entry which is preliminary data.</text>
</comment>
<evidence type="ECO:0000256" key="8">
    <source>
        <dbReference type="ARBA" id="ARBA00023228"/>
    </source>
</evidence>